<protein>
    <submittedName>
        <fullName evidence="1">Uncharacterized protein</fullName>
    </submittedName>
</protein>
<keyword evidence="2" id="KW-1185">Reference proteome</keyword>
<dbReference type="Proteomes" id="UP000011083">
    <property type="component" value="Unassembled WGS sequence"/>
</dbReference>
<dbReference type="KEGG" id="acan:ACA1_142160"/>
<dbReference type="RefSeq" id="XP_004349613.1">
    <property type="nucleotide sequence ID" value="XM_004349563.1"/>
</dbReference>
<dbReference type="VEuPathDB" id="AmoebaDB:ACA1_142160"/>
<accession>L8HBE2</accession>
<name>L8HBE2_ACACF</name>
<dbReference type="GeneID" id="14923467"/>
<proteinExistence type="predicted"/>
<gene>
    <name evidence="1" type="ORF">ACA1_142160</name>
</gene>
<evidence type="ECO:0000313" key="2">
    <source>
        <dbReference type="Proteomes" id="UP000011083"/>
    </source>
</evidence>
<dbReference type="AlphaFoldDB" id="L8HBE2"/>
<reference evidence="1 2" key="1">
    <citation type="journal article" date="2013" name="Genome Biol.">
        <title>Genome of Acanthamoeba castellanii highlights extensive lateral gene transfer and early evolution of tyrosine kinase signaling.</title>
        <authorList>
            <person name="Clarke M."/>
            <person name="Lohan A.J."/>
            <person name="Liu B."/>
            <person name="Lagkouvardos I."/>
            <person name="Roy S."/>
            <person name="Zafar N."/>
            <person name="Bertelli C."/>
            <person name="Schilde C."/>
            <person name="Kianianmomeni A."/>
            <person name="Burglin T.R."/>
            <person name="Frech C."/>
            <person name="Turcotte B."/>
            <person name="Kopec K.O."/>
            <person name="Synnott J.M."/>
            <person name="Choo C."/>
            <person name="Paponov I."/>
            <person name="Finkler A."/>
            <person name="Soon Heng Tan C."/>
            <person name="Hutchins A.P."/>
            <person name="Weinmeier T."/>
            <person name="Rattei T."/>
            <person name="Chu J.S."/>
            <person name="Gimenez G."/>
            <person name="Irimia M."/>
            <person name="Rigden D.J."/>
            <person name="Fitzpatrick D.A."/>
            <person name="Lorenzo-Morales J."/>
            <person name="Bateman A."/>
            <person name="Chiu C.H."/>
            <person name="Tang P."/>
            <person name="Hegemann P."/>
            <person name="Fromm H."/>
            <person name="Raoult D."/>
            <person name="Greub G."/>
            <person name="Miranda-Saavedra D."/>
            <person name="Chen N."/>
            <person name="Nash P."/>
            <person name="Ginger M.L."/>
            <person name="Horn M."/>
            <person name="Schaap P."/>
            <person name="Caler L."/>
            <person name="Loftus B."/>
        </authorList>
    </citation>
    <scope>NUCLEOTIDE SEQUENCE [LARGE SCALE GENOMIC DNA]</scope>
    <source>
        <strain evidence="1 2">Neff</strain>
    </source>
</reference>
<organism evidence="1 2">
    <name type="scientific">Acanthamoeba castellanii (strain ATCC 30010 / Neff)</name>
    <dbReference type="NCBI Taxonomy" id="1257118"/>
    <lineage>
        <taxon>Eukaryota</taxon>
        <taxon>Amoebozoa</taxon>
        <taxon>Discosea</taxon>
        <taxon>Longamoebia</taxon>
        <taxon>Centramoebida</taxon>
        <taxon>Acanthamoebidae</taxon>
        <taxon>Acanthamoeba</taxon>
    </lineage>
</organism>
<dbReference type="EMBL" id="KB007883">
    <property type="protein sequence ID" value="ELR22525.1"/>
    <property type="molecule type" value="Genomic_DNA"/>
</dbReference>
<evidence type="ECO:0000313" key="1">
    <source>
        <dbReference type="EMBL" id="ELR22525.1"/>
    </source>
</evidence>
<sequence length="454" mass="50260">MAGFVAAVAVSAAVAGGLTWWWVTRGDPSDEEIDPEGELPSKCPEELVRKYKPQLARLAFTSHHALTESLSLADERRNELKEAGLWPALLHLFLSLAPTETEKRLPQLGQICFMLFSSAQMYDDDEEIVGLALAMRHAQSLAAQCPDMTAQRACVRLLKQLLSLPQALVLARDSDMGTVSAFARALTVEPLPAVEPATDMQETALVGIVRAFGNQGLKNTLLPDPEGWAEEAVAALVQQKGFVERLMQIFERSTRSHDGDFVKQIETPVQLPMTILWVGTIYLSYYCNADQYSLITSKVVSNWLITGLLRYQHAADRTAWSVRYNLLLSVRDEAPLAAGRGEYLVQAGRFQRQLLKPVNDSDLSAFGSLISMTVNHDHNATVASQSDQDEFFCYLFSAVLSICQDNRDAREEARANESFMEAVRVLAQPSFPPTPYSAPRAHCADTLLTVFQLP</sequence>